<dbReference type="STRING" id="1618671.UY67_C0003G0034"/>
<feature type="transmembrane region" description="Helical" evidence="1">
    <location>
        <begin position="33"/>
        <end position="51"/>
    </location>
</feature>
<sequence length="290" mass="31567">MKTRRANISGRVSAIWKSEPRLRSYKLQRGKSGIAVLAVLSVVALFASFMWRSNETIQATNAFSDIAMQQQREAKTSADALAALRAQTIPLAPQGGQNGTFTDIGAGMVSDLLGKFSTLNETGTYTPQIGQDLAKKMGQSVAPTVTYDPYDATTVRADTDTSAARTLTYRKDLQTSLRPLLLNDEVEYTVFARYIESGDRDQLIKLQQYADNYRVAASQTAALVVPADARSYHLTLLNALQKFAATLDSLSTHAADPFASAALLVTYNSAENDVQTSFGGLVAYFKQKLL</sequence>
<evidence type="ECO:0000313" key="3">
    <source>
        <dbReference type="Proteomes" id="UP000034273"/>
    </source>
</evidence>
<dbReference type="AlphaFoldDB" id="A0A0G1X1D6"/>
<name>A0A0G1X1D6_9BACT</name>
<keyword evidence="1" id="KW-0812">Transmembrane</keyword>
<comment type="caution">
    <text evidence="2">The sequence shown here is derived from an EMBL/GenBank/DDBJ whole genome shotgun (WGS) entry which is preliminary data.</text>
</comment>
<evidence type="ECO:0000256" key="1">
    <source>
        <dbReference type="SAM" id="Phobius"/>
    </source>
</evidence>
<organism evidence="2 3">
    <name type="scientific">Candidatus Kaiserbacteria bacterium GW2011_GWA2_52_12</name>
    <dbReference type="NCBI Taxonomy" id="1618671"/>
    <lineage>
        <taxon>Bacteria</taxon>
        <taxon>Candidatus Kaiseribacteriota</taxon>
    </lineage>
</organism>
<evidence type="ECO:0000313" key="2">
    <source>
        <dbReference type="EMBL" id="KKW24806.1"/>
    </source>
</evidence>
<proteinExistence type="predicted"/>
<reference evidence="2 3" key="1">
    <citation type="journal article" date="2015" name="Nature">
        <title>rRNA introns, odd ribosomes, and small enigmatic genomes across a large radiation of phyla.</title>
        <authorList>
            <person name="Brown C.T."/>
            <person name="Hug L.A."/>
            <person name="Thomas B.C."/>
            <person name="Sharon I."/>
            <person name="Castelle C.J."/>
            <person name="Singh A."/>
            <person name="Wilkins M.J."/>
            <person name="Williams K.H."/>
            <person name="Banfield J.F."/>
        </authorList>
    </citation>
    <scope>NUCLEOTIDE SEQUENCE [LARGE SCALE GENOMIC DNA]</scope>
</reference>
<protein>
    <submittedName>
        <fullName evidence="2">Uncharacterized protein</fullName>
    </submittedName>
</protein>
<dbReference type="Proteomes" id="UP000034273">
    <property type="component" value="Unassembled WGS sequence"/>
</dbReference>
<keyword evidence="1" id="KW-0472">Membrane</keyword>
<dbReference type="EMBL" id="LCQW01000003">
    <property type="protein sequence ID" value="KKW24806.1"/>
    <property type="molecule type" value="Genomic_DNA"/>
</dbReference>
<gene>
    <name evidence="2" type="ORF">UY67_C0003G0034</name>
</gene>
<accession>A0A0G1X1D6</accession>
<keyword evidence="1" id="KW-1133">Transmembrane helix</keyword>